<dbReference type="Pfam" id="PF03765">
    <property type="entry name" value="CRAL_TRIO_N"/>
    <property type="match status" value="1"/>
</dbReference>
<organism evidence="3 4">
    <name type="scientific">Talaromyces rugulosus</name>
    <name type="common">Penicillium rugulosum</name>
    <dbReference type="NCBI Taxonomy" id="121627"/>
    <lineage>
        <taxon>Eukaryota</taxon>
        <taxon>Fungi</taxon>
        <taxon>Dikarya</taxon>
        <taxon>Ascomycota</taxon>
        <taxon>Pezizomycotina</taxon>
        <taxon>Eurotiomycetes</taxon>
        <taxon>Eurotiomycetidae</taxon>
        <taxon>Eurotiales</taxon>
        <taxon>Trichocomaceae</taxon>
        <taxon>Talaromyces</taxon>
        <taxon>Talaromyces sect. Islandici</taxon>
    </lineage>
</organism>
<evidence type="ECO:0000259" key="2">
    <source>
        <dbReference type="PROSITE" id="PS50191"/>
    </source>
</evidence>
<dbReference type="KEGG" id="trg:TRUGW13939_11637"/>
<dbReference type="SUPFAM" id="SSF52087">
    <property type="entry name" value="CRAL/TRIO domain"/>
    <property type="match status" value="1"/>
</dbReference>
<evidence type="ECO:0000256" key="1">
    <source>
        <dbReference type="SAM" id="MobiDB-lite"/>
    </source>
</evidence>
<dbReference type="RefSeq" id="XP_035350636.1">
    <property type="nucleotide sequence ID" value="XM_035494743.1"/>
</dbReference>
<keyword evidence="4" id="KW-1185">Reference proteome</keyword>
<dbReference type="InterPro" id="IPR036273">
    <property type="entry name" value="CRAL/TRIO_N_dom_sf"/>
</dbReference>
<feature type="compositionally biased region" description="Acidic residues" evidence="1">
    <location>
        <begin position="668"/>
        <end position="686"/>
    </location>
</feature>
<dbReference type="PANTHER" id="PTHR46590">
    <property type="entry name" value="PHOSPHATIDYLINOSITOL TRANSFER PROTEIN CSR1-RELATED"/>
    <property type="match status" value="1"/>
</dbReference>
<reference evidence="4" key="1">
    <citation type="submission" date="2020-06" db="EMBL/GenBank/DDBJ databases">
        <title>A chromosome-scale genome assembly of Talaromyces rugulosus W13939.</title>
        <authorList>
            <person name="Wang B."/>
            <person name="Guo L."/>
            <person name="Ye K."/>
            <person name="Wang L."/>
        </authorList>
    </citation>
    <scope>NUCLEOTIDE SEQUENCE [LARGE SCALE GENOMIC DNA]</scope>
    <source>
        <strain evidence="4">W13939</strain>
    </source>
</reference>
<dbReference type="InterPro" id="IPR011074">
    <property type="entry name" value="CRAL/TRIO_N_dom"/>
</dbReference>
<dbReference type="OrthoDB" id="43460at2759"/>
<dbReference type="EMBL" id="CP055903">
    <property type="protein sequence ID" value="QKX64463.1"/>
    <property type="molecule type" value="Genomic_DNA"/>
</dbReference>
<dbReference type="InterPro" id="IPR052432">
    <property type="entry name" value="PITP/CRAL-TRIO"/>
</dbReference>
<dbReference type="SMART" id="SM01100">
    <property type="entry name" value="CRAL_TRIO_N"/>
    <property type="match status" value="1"/>
</dbReference>
<dbReference type="PROSITE" id="PS50191">
    <property type="entry name" value="CRAL_TRIO"/>
    <property type="match status" value="1"/>
</dbReference>
<dbReference type="SMART" id="SM00516">
    <property type="entry name" value="SEC14"/>
    <property type="match status" value="1"/>
</dbReference>
<protein>
    <recommendedName>
        <fullName evidence="2">CRAL-TRIO domain-containing protein</fullName>
    </recommendedName>
</protein>
<dbReference type="Gene3D" id="3.40.525.10">
    <property type="entry name" value="CRAL-TRIO lipid binding domain"/>
    <property type="match status" value="1"/>
</dbReference>
<feature type="domain" description="CRAL-TRIO" evidence="2">
    <location>
        <begin position="268"/>
        <end position="414"/>
    </location>
</feature>
<feature type="region of interest" description="Disordered" evidence="1">
    <location>
        <begin position="550"/>
        <end position="595"/>
    </location>
</feature>
<feature type="compositionally biased region" description="Polar residues" evidence="1">
    <location>
        <begin position="68"/>
        <end position="79"/>
    </location>
</feature>
<proteinExistence type="predicted"/>
<dbReference type="SUPFAM" id="SSF46938">
    <property type="entry name" value="CRAL/TRIO N-terminal domain"/>
    <property type="match status" value="1"/>
</dbReference>
<dbReference type="Pfam" id="PF00650">
    <property type="entry name" value="CRAL_TRIO"/>
    <property type="match status" value="1"/>
</dbReference>
<feature type="region of interest" description="Disordered" evidence="1">
    <location>
        <begin position="68"/>
        <end position="117"/>
    </location>
</feature>
<feature type="compositionally biased region" description="Basic and acidic residues" evidence="1">
    <location>
        <begin position="653"/>
        <end position="667"/>
    </location>
</feature>
<feature type="compositionally biased region" description="Low complexity" evidence="1">
    <location>
        <begin position="103"/>
        <end position="113"/>
    </location>
</feature>
<dbReference type="PANTHER" id="PTHR46590:SF2">
    <property type="entry name" value="CRAL_TRIO DOMAIN PROTEIN (AFU_ORTHOLOGUE AFUA_4G13930)-RELATED"/>
    <property type="match status" value="1"/>
</dbReference>
<dbReference type="InterPro" id="IPR036865">
    <property type="entry name" value="CRAL-TRIO_dom_sf"/>
</dbReference>
<sequence length="716" mass="80864">MQVPTGVLGNLTPDQEARLQQLWMFLLNAFEGADSSIASQNTFTSRTSFDELPRSPNSFDTVRTGSRYSLSSHANNNNADLHLPPTPTSPVSGPKRAYTQPVNNNYDNNNSNNPKKLRRRTSILSNASESFVARTASTHKRAMSFHAQSMGGVNLRPSPQNAQVMARVMASYKLSPDELRQTLLGSVKNDHPDSMLLRFLRARKWDVGKAFVLLVSTMAWRAKKMHVDDDIIPRGELYAMQQMASPNRREKRAGNDFVKQLRMGKNIIHGVDRAGRPIVDIRVRLHHADDQSDAVLERYIVHTIEVCRLLLRPPEVETAVLIFDMTDFSMSNMDYTPIRFIIKCLENFYPECLGLIIIHKAPWFFSASWKIIKTWMNDSLKSRVHFTKTLDDLAQFIAPENIPADLGGPDAYNYRYLEPDTNDKAETLSNETYSPTREFLQGQRQRIASEMLDATRLWLQTSAMRDRIGTALQHDRRVELIEELRLNYWRLDPFVRARTHLDREGVIVGDGVGSVNIYPHRVAAILDDMAEEDSDESGSAASSATASFANGLANGHDHRHSVQSVQSVQSGNNDGFDFGLTSHLSDDTETESSMSMRDSFMREYDDSMISEDMISEVDELPAVAQQQQQQQQQQQLQTTQHTTTPPAQPKTHTPIEEPSTHSHRESYSQDEEMSDFDDDDFDDDDEDVEIHDAVTHMVGGRGSGIVHRAAVRVVNV</sequence>
<evidence type="ECO:0000313" key="4">
    <source>
        <dbReference type="Proteomes" id="UP000509510"/>
    </source>
</evidence>
<evidence type="ECO:0000313" key="3">
    <source>
        <dbReference type="EMBL" id="QKX64463.1"/>
    </source>
</evidence>
<feature type="region of interest" description="Disordered" evidence="1">
    <location>
        <begin position="621"/>
        <end position="686"/>
    </location>
</feature>
<accession>A0A7H8RIM4</accession>
<dbReference type="CDD" id="cd00170">
    <property type="entry name" value="SEC14"/>
    <property type="match status" value="1"/>
</dbReference>
<feature type="compositionally biased region" description="Low complexity" evidence="1">
    <location>
        <begin position="625"/>
        <end position="652"/>
    </location>
</feature>
<dbReference type="Proteomes" id="UP000509510">
    <property type="component" value="Chromosome VI"/>
</dbReference>
<dbReference type="InterPro" id="IPR001251">
    <property type="entry name" value="CRAL-TRIO_dom"/>
</dbReference>
<dbReference type="GeneID" id="55999114"/>
<gene>
    <name evidence="3" type="ORF">TRUGW13939_11637</name>
</gene>
<dbReference type="AlphaFoldDB" id="A0A7H8RIM4"/>
<name>A0A7H8RIM4_TALRU</name>